<keyword evidence="2" id="KW-1185">Reference proteome</keyword>
<evidence type="ECO:0000313" key="1">
    <source>
        <dbReference type="EMBL" id="CAA7267555.1"/>
    </source>
</evidence>
<accession>A0A8S0W2G1</accession>
<dbReference type="OrthoDB" id="3217549at2759"/>
<comment type="caution">
    <text evidence="1">The sequence shown here is derived from an EMBL/GenBank/DDBJ whole genome shotgun (WGS) entry which is preliminary data.</text>
</comment>
<dbReference type="AlphaFoldDB" id="A0A8S0W2G1"/>
<protein>
    <submittedName>
        <fullName evidence="1">Uncharacterized protein</fullName>
    </submittedName>
</protein>
<reference evidence="1 2" key="1">
    <citation type="submission" date="2020-01" db="EMBL/GenBank/DDBJ databases">
        <authorList>
            <person name="Gupta K D."/>
        </authorList>
    </citation>
    <scope>NUCLEOTIDE SEQUENCE [LARGE SCALE GENOMIC DNA]</scope>
</reference>
<gene>
    <name evidence="1" type="ORF">AAE3_LOCUS9700</name>
</gene>
<dbReference type="Proteomes" id="UP000467700">
    <property type="component" value="Unassembled WGS sequence"/>
</dbReference>
<proteinExistence type="predicted"/>
<dbReference type="EMBL" id="CACVBS010000060">
    <property type="protein sequence ID" value="CAA7267555.1"/>
    <property type="molecule type" value="Genomic_DNA"/>
</dbReference>
<sequence>MPYIFQSPSSSAVQNISARGTADVTSSTRISLRNKKANRLLVDCQNLQSPYSTAPISRIPVELLCDIFNLYTNDSQTAPARRPTFLQGSPESPEPWTSLLPLAKHRNQPPHAMVNHVHFQPTNAHAYLVNLWLERAADQPLDITLTHLDNLPPAWAILTSLILEEGTHCPSIRPTPPFCESPPTVSPMQYARVSPVL</sequence>
<name>A0A8S0W2G1_CYCAE</name>
<evidence type="ECO:0000313" key="2">
    <source>
        <dbReference type="Proteomes" id="UP000467700"/>
    </source>
</evidence>
<organism evidence="1 2">
    <name type="scientific">Cyclocybe aegerita</name>
    <name type="common">Black poplar mushroom</name>
    <name type="synonym">Agrocybe aegerita</name>
    <dbReference type="NCBI Taxonomy" id="1973307"/>
    <lineage>
        <taxon>Eukaryota</taxon>
        <taxon>Fungi</taxon>
        <taxon>Dikarya</taxon>
        <taxon>Basidiomycota</taxon>
        <taxon>Agaricomycotina</taxon>
        <taxon>Agaricomycetes</taxon>
        <taxon>Agaricomycetidae</taxon>
        <taxon>Agaricales</taxon>
        <taxon>Agaricineae</taxon>
        <taxon>Bolbitiaceae</taxon>
        <taxon>Cyclocybe</taxon>
    </lineage>
</organism>